<reference evidence="2 3" key="2">
    <citation type="journal article" date="2007" name="PLoS Biol.">
        <title>Principles of genome evolution in the Drosophila melanogaster species group.</title>
        <authorList>
            <person name="Ranz J.M."/>
            <person name="Maurin D."/>
            <person name="Chan Y.S."/>
            <person name="von Grotthuss M."/>
            <person name="Hillier L.W."/>
            <person name="Roote J."/>
            <person name="Ashburner M."/>
            <person name="Bergman C.M."/>
        </authorList>
    </citation>
    <scope>NUCLEOTIDE SEQUENCE [LARGE SCALE GENOMIC DNA]</scope>
    <source>
        <strain evidence="3">Tai18E2 / Tucson 14021-0261.01</strain>
    </source>
</reference>
<gene>
    <name evidence="2" type="primary">Dyak\GE25581</name>
    <name evidence="2" type="synonym">dyak_GLEANR_920</name>
    <name evidence="2" type="synonym">GE25581</name>
    <name evidence="2" type="ORF">Dyak_GE25581</name>
</gene>
<evidence type="ECO:0000256" key="1">
    <source>
        <dbReference type="SAM" id="Phobius"/>
    </source>
</evidence>
<dbReference type="OrthoDB" id="8062551at2759"/>
<dbReference type="KEGG" id="dya:Dyak_GE25581"/>
<feature type="transmembrane region" description="Helical" evidence="1">
    <location>
        <begin position="205"/>
        <end position="238"/>
    </location>
</feature>
<proteinExistence type="predicted"/>
<dbReference type="HOGENOM" id="CLU_925219_0_0_1"/>
<sequence length="346" mass="39885">MLVRKSELSTPCHRELDANLNTCGNGLHIQGVKFRFEWPTYIIRCTDLEWKATECRPQLENRWPSWSWDNMVLMESYFFCASVRLGVLVTCIAAILKNTVLMWLIFADGTNFITFFINIMETHYRTSTIVKESATWAENYSKELMMFIQVYSSCHIATCVLAAYGAYKLKKYHVIPLAIFELIYTVQVVVVVIITLRIARHIVPLATLILMTIGLTFYAMLVTYDTLALIAFVQIMFLVRSQRYQRLYGPDPLNPVTNGGQLKQVASSYPIPQQPIIIYVMPKAGQKLWEVPQTKWWQDGKTDASVPQNQANEVSSDFFQRQELLSNVLRRNAIKKDYLHKESVAI</sequence>
<evidence type="ECO:0000313" key="3">
    <source>
        <dbReference type="Proteomes" id="UP000002282"/>
    </source>
</evidence>
<keyword evidence="1" id="KW-0472">Membrane</keyword>
<evidence type="ECO:0000313" key="2">
    <source>
        <dbReference type="EMBL" id="EDW88901.2"/>
    </source>
</evidence>
<feature type="transmembrane region" description="Helical" evidence="1">
    <location>
        <begin position="174"/>
        <end position="199"/>
    </location>
</feature>
<accession>B4P036</accession>
<dbReference type="Proteomes" id="UP000002282">
    <property type="component" value="Chromosome 2L"/>
</dbReference>
<dbReference type="eggNOG" id="KOG3765">
    <property type="taxonomic scope" value="Eukaryota"/>
</dbReference>
<name>B4P036_DROYA</name>
<dbReference type="AlphaFoldDB" id="B4P036"/>
<dbReference type="EMBL" id="CM000157">
    <property type="protein sequence ID" value="EDW88901.2"/>
    <property type="molecule type" value="Genomic_DNA"/>
</dbReference>
<feature type="transmembrane region" description="Helical" evidence="1">
    <location>
        <begin position="76"/>
        <end position="96"/>
    </location>
</feature>
<keyword evidence="1" id="KW-1133">Transmembrane helix</keyword>
<feature type="transmembrane region" description="Helical" evidence="1">
    <location>
        <begin position="144"/>
        <end position="167"/>
    </location>
</feature>
<organism evidence="2 3">
    <name type="scientific">Drosophila yakuba</name>
    <name type="common">Fruit fly</name>
    <dbReference type="NCBI Taxonomy" id="7245"/>
    <lineage>
        <taxon>Eukaryota</taxon>
        <taxon>Metazoa</taxon>
        <taxon>Ecdysozoa</taxon>
        <taxon>Arthropoda</taxon>
        <taxon>Hexapoda</taxon>
        <taxon>Insecta</taxon>
        <taxon>Pterygota</taxon>
        <taxon>Neoptera</taxon>
        <taxon>Endopterygota</taxon>
        <taxon>Diptera</taxon>
        <taxon>Brachycera</taxon>
        <taxon>Muscomorpha</taxon>
        <taxon>Ephydroidea</taxon>
        <taxon>Drosophilidae</taxon>
        <taxon>Drosophila</taxon>
        <taxon>Sophophora</taxon>
    </lineage>
</organism>
<keyword evidence="3" id="KW-1185">Reference proteome</keyword>
<reference evidence="2 3" key="1">
    <citation type="journal article" date="2007" name="Nature">
        <title>Evolution of genes and genomes on the Drosophila phylogeny.</title>
        <authorList>
            <consortium name="Drosophila 12 Genomes Consortium"/>
            <person name="Clark A.G."/>
            <person name="Eisen M.B."/>
            <person name="Smith D.R."/>
            <person name="Bergman C.M."/>
            <person name="Oliver B."/>
            <person name="Markow T.A."/>
            <person name="Kaufman T.C."/>
            <person name="Kellis M."/>
            <person name="Gelbart W."/>
            <person name="Iyer V.N."/>
            <person name="Pollard D.A."/>
            <person name="Sackton T.B."/>
            <person name="Larracuente A.M."/>
            <person name="Singh N.D."/>
            <person name="Abad J.P."/>
            <person name="Abt D.N."/>
            <person name="Adryan B."/>
            <person name="Aguade M."/>
            <person name="Akashi H."/>
            <person name="Anderson W.W."/>
            <person name="Aquadro C.F."/>
            <person name="Ardell D.H."/>
            <person name="Arguello R."/>
            <person name="Artieri C.G."/>
            <person name="Barbash D.A."/>
            <person name="Barker D."/>
            <person name="Barsanti P."/>
            <person name="Batterham P."/>
            <person name="Batzoglou S."/>
            <person name="Begun D."/>
            <person name="Bhutkar A."/>
            <person name="Blanco E."/>
            <person name="Bosak S.A."/>
            <person name="Bradley R.K."/>
            <person name="Brand A.D."/>
            <person name="Brent M.R."/>
            <person name="Brooks A.N."/>
            <person name="Brown R.H."/>
            <person name="Butlin R.K."/>
            <person name="Caggese C."/>
            <person name="Calvi B.R."/>
            <person name="Bernardo de Carvalho A."/>
            <person name="Caspi A."/>
            <person name="Castrezana S."/>
            <person name="Celniker S.E."/>
            <person name="Chang J.L."/>
            <person name="Chapple C."/>
            <person name="Chatterji S."/>
            <person name="Chinwalla A."/>
            <person name="Civetta A."/>
            <person name="Clifton S.W."/>
            <person name="Comeron J.M."/>
            <person name="Costello J.C."/>
            <person name="Coyne J.A."/>
            <person name="Daub J."/>
            <person name="David R.G."/>
            <person name="Delcher A.L."/>
            <person name="Delehaunty K."/>
            <person name="Do C.B."/>
            <person name="Ebling H."/>
            <person name="Edwards K."/>
            <person name="Eickbush T."/>
            <person name="Evans J.D."/>
            <person name="Filipski A."/>
            <person name="Findeiss S."/>
            <person name="Freyhult E."/>
            <person name="Fulton L."/>
            <person name="Fulton R."/>
            <person name="Garcia A.C."/>
            <person name="Gardiner A."/>
            <person name="Garfield D.A."/>
            <person name="Garvin B.E."/>
            <person name="Gibson G."/>
            <person name="Gilbert D."/>
            <person name="Gnerre S."/>
            <person name="Godfrey J."/>
            <person name="Good R."/>
            <person name="Gotea V."/>
            <person name="Gravely B."/>
            <person name="Greenberg A.J."/>
            <person name="Griffiths-Jones S."/>
            <person name="Gross S."/>
            <person name="Guigo R."/>
            <person name="Gustafson E.A."/>
            <person name="Haerty W."/>
            <person name="Hahn M.W."/>
            <person name="Halligan D.L."/>
            <person name="Halpern A.L."/>
            <person name="Halter G.M."/>
            <person name="Han M.V."/>
            <person name="Heger A."/>
            <person name="Hillier L."/>
            <person name="Hinrichs A.S."/>
            <person name="Holmes I."/>
            <person name="Hoskins R.A."/>
            <person name="Hubisz M.J."/>
            <person name="Hultmark D."/>
            <person name="Huntley M.A."/>
            <person name="Jaffe D.B."/>
            <person name="Jagadeeshan S."/>
            <person name="Jeck W.R."/>
            <person name="Johnson J."/>
            <person name="Jones C.D."/>
            <person name="Jordan W.C."/>
            <person name="Karpen G.H."/>
            <person name="Kataoka E."/>
            <person name="Keightley P.D."/>
            <person name="Kheradpour P."/>
            <person name="Kirkness E.F."/>
            <person name="Koerich L.B."/>
            <person name="Kristiansen K."/>
            <person name="Kudrna D."/>
            <person name="Kulathinal R.J."/>
            <person name="Kumar S."/>
            <person name="Kwok R."/>
            <person name="Lander E."/>
            <person name="Langley C.H."/>
            <person name="Lapoint R."/>
            <person name="Lazzaro B.P."/>
            <person name="Lee S.J."/>
            <person name="Levesque L."/>
            <person name="Li R."/>
            <person name="Lin C.F."/>
            <person name="Lin M.F."/>
            <person name="Lindblad-Toh K."/>
            <person name="Llopart A."/>
            <person name="Long M."/>
            <person name="Low L."/>
            <person name="Lozovsky E."/>
            <person name="Lu J."/>
            <person name="Luo M."/>
            <person name="Machado C.A."/>
            <person name="Makalowski W."/>
            <person name="Marzo M."/>
            <person name="Matsuda M."/>
            <person name="Matzkin L."/>
            <person name="McAllister B."/>
            <person name="McBride C.S."/>
            <person name="McKernan B."/>
            <person name="McKernan K."/>
            <person name="Mendez-Lago M."/>
            <person name="Minx P."/>
            <person name="Mollenhauer M.U."/>
            <person name="Montooth K."/>
            <person name="Mount S.M."/>
            <person name="Mu X."/>
            <person name="Myers E."/>
            <person name="Negre B."/>
            <person name="Newfeld S."/>
            <person name="Nielsen R."/>
            <person name="Noor M.A."/>
            <person name="O'Grady P."/>
            <person name="Pachter L."/>
            <person name="Papaceit M."/>
            <person name="Parisi M.J."/>
            <person name="Parisi M."/>
            <person name="Parts L."/>
            <person name="Pedersen J.S."/>
            <person name="Pesole G."/>
            <person name="Phillippy A.M."/>
            <person name="Ponting C.P."/>
            <person name="Pop M."/>
            <person name="Porcelli D."/>
            <person name="Powell J.R."/>
            <person name="Prohaska S."/>
            <person name="Pruitt K."/>
            <person name="Puig M."/>
            <person name="Quesneville H."/>
            <person name="Ram K.R."/>
            <person name="Rand D."/>
            <person name="Rasmussen M.D."/>
            <person name="Reed L.K."/>
            <person name="Reenan R."/>
            <person name="Reily A."/>
            <person name="Remington K.A."/>
            <person name="Rieger T.T."/>
            <person name="Ritchie M.G."/>
            <person name="Robin C."/>
            <person name="Rogers Y.H."/>
            <person name="Rohde C."/>
            <person name="Rozas J."/>
            <person name="Rubenfield M.J."/>
            <person name="Ruiz A."/>
            <person name="Russo S."/>
            <person name="Salzberg S.L."/>
            <person name="Sanchez-Gracia A."/>
            <person name="Saranga D.J."/>
            <person name="Sato H."/>
            <person name="Schaeffer S.W."/>
            <person name="Schatz M.C."/>
            <person name="Schlenke T."/>
            <person name="Schwartz R."/>
            <person name="Segarra C."/>
            <person name="Singh R.S."/>
            <person name="Sirot L."/>
            <person name="Sirota M."/>
            <person name="Sisneros N.B."/>
            <person name="Smith C.D."/>
            <person name="Smith T.F."/>
            <person name="Spieth J."/>
            <person name="Stage D.E."/>
            <person name="Stark A."/>
            <person name="Stephan W."/>
            <person name="Strausberg R.L."/>
            <person name="Strempel S."/>
            <person name="Sturgill D."/>
            <person name="Sutton G."/>
            <person name="Sutton G.G."/>
            <person name="Tao W."/>
            <person name="Teichmann S."/>
            <person name="Tobari Y.N."/>
            <person name="Tomimura Y."/>
            <person name="Tsolas J.M."/>
            <person name="Valente V.L."/>
            <person name="Venter E."/>
            <person name="Venter J.C."/>
            <person name="Vicario S."/>
            <person name="Vieira F.G."/>
            <person name="Vilella A.J."/>
            <person name="Villasante A."/>
            <person name="Walenz B."/>
            <person name="Wang J."/>
            <person name="Wasserman M."/>
            <person name="Watts T."/>
            <person name="Wilson D."/>
            <person name="Wilson R.K."/>
            <person name="Wing R.A."/>
            <person name="Wolfner M.F."/>
            <person name="Wong A."/>
            <person name="Wong G.K."/>
            <person name="Wu C.I."/>
            <person name="Wu G."/>
            <person name="Yamamoto D."/>
            <person name="Yang H.P."/>
            <person name="Yang S.P."/>
            <person name="Yorke J.A."/>
            <person name="Yoshida K."/>
            <person name="Zdobnov E."/>
            <person name="Zhang P."/>
            <person name="Zhang Y."/>
            <person name="Zimin A.V."/>
            <person name="Baldwin J."/>
            <person name="Abdouelleil A."/>
            <person name="Abdulkadir J."/>
            <person name="Abebe A."/>
            <person name="Abera B."/>
            <person name="Abreu J."/>
            <person name="Acer S.C."/>
            <person name="Aftuck L."/>
            <person name="Alexander A."/>
            <person name="An P."/>
            <person name="Anderson E."/>
            <person name="Anderson S."/>
            <person name="Arachi H."/>
            <person name="Azer M."/>
            <person name="Bachantsang P."/>
            <person name="Barry A."/>
            <person name="Bayul T."/>
            <person name="Berlin A."/>
            <person name="Bessette D."/>
            <person name="Bloom T."/>
            <person name="Blye J."/>
            <person name="Boguslavskiy L."/>
            <person name="Bonnet C."/>
            <person name="Boukhgalter B."/>
            <person name="Bourzgui I."/>
            <person name="Brown A."/>
            <person name="Cahill P."/>
            <person name="Channer S."/>
            <person name="Cheshatsang Y."/>
            <person name="Chuda L."/>
            <person name="Citroen M."/>
            <person name="Collymore A."/>
            <person name="Cooke P."/>
            <person name="Costello M."/>
            <person name="D'Aco K."/>
            <person name="Daza R."/>
            <person name="De Haan G."/>
            <person name="DeGray S."/>
            <person name="DeMaso C."/>
            <person name="Dhargay N."/>
            <person name="Dooley K."/>
            <person name="Dooley E."/>
            <person name="Doricent M."/>
            <person name="Dorje P."/>
            <person name="Dorjee K."/>
            <person name="Dupes A."/>
            <person name="Elong R."/>
            <person name="Falk J."/>
            <person name="Farina A."/>
            <person name="Faro S."/>
            <person name="Ferguson D."/>
            <person name="Fisher S."/>
            <person name="Foley C.D."/>
            <person name="Franke A."/>
            <person name="Friedrich D."/>
            <person name="Gadbois L."/>
            <person name="Gearin G."/>
            <person name="Gearin C.R."/>
            <person name="Giannoukos G."/>
            <person name="Goode T."/>
            <person name="Graham J."/>
            <person name="Grandbois E."/>
            <person name="Grewal S."/>
            <person name="Gyaltsen K."/>
            <person name="Hafez N."/>
            <person name="Hagos B."/>
            <person name="Hall J."/>
            <person name="Henson C."/>
            <person name="Hollinger A."/>
            <person name="Honan T."/>
            <person name="Huard M.D."/>
            <person name="Hughes L."/>
            <person name="Hurhula B."/>
            <person name="Husby M.E."/>
            <person name="Kamat A."/>
            <person name="Kanga B."/>
            <person name="Kashin S."/>
            <person name="Khazanovich D."/>
            <person name="Kisner P."/>
            <person name="Lance K."/>
            <person name="Lara M."/>
            <person name="Lee W."/>
            <person name="Lennon N."/>
            <person name="Letendre F."/>
            <person name="LeVine R."/>
            <person name="Lipovsky A."/>
            <person name="Liu X."/>
            <person name="Liu J."/>
            <person name="Liu S."/>
            <person name="Lokyitsang T."/>
            <person name="Lokyitsang Y."/>
            <person name="Lubonja R."/>
            <person name="Lui A."/>
            <person name="MacDonald P."/>
            <person name="Magnisalis V."/>
            <person name="Maru K."/>
            <person name="Matthews C."/>
            <person name="McCusker W."/>
            <person name="McDonough S."/>
            <person name="Mehta T."/>
            <person name="Meldrim J."/>
            <person name="Meneus L."/>
            <person name="Mihai O."/>
            <person name="Mihalev A."/>
            <person name="Mihova T."/>
            <person name="Mittelman R."/>
            <person name="Mlenga V."/>
            <person name="Montmayeur A."/>
            <person name="Mulrain L."/>
            <person name="Navidi A."/>
            <person name="Naylor J."/>
            <person name="Negash T."/>
            <person name="Nguyen T."/>
            <person name="Nguyen N."/>
            <person name="Nicol R."/>
            <person name="Norbu C."/>
            <person name="Norbu N."/>
            <person name="Novod N."/>
            <person name="O'Neill B."/>
            <person name="Osman S."/>
            <person name="Markiewicz E."/>
            <person name="Oyono O.L."/>
            <person name="Patti C."/>
            <person name="Phunkhang P."/>
            <person name="Pierre F."/>
            <person name="Priest M."/>
            <person name="Raghuraman S."/>
            <person name="Rege F."/>
            <person name="Reyes R."/>
            <person name="Rise C."/>
            <person name="Rogov P."/>
            <person name="Ross K."/>
            <person name="Ryan E."/>
            <person name="Settipalli S."/>
            <person name="Shea T."/>
            <person name="Sherpa N."/>
            <person name="Shi L."/>
            <person name="Shih D."/>
            <person name="Sparrow T."/>
            <person name="Spaulding J."/>
            <person name="Stalker J."/>
            <person name="Stange-Thomann N."/>
            <person name="Stavropoulos S."/>
            <person name="Stone C."/>
            <person name="Strader C."/>
            <person name="Tesfaye S."/>
            <person name="Thomson T."/>
            <person name="Thoulutsang Y."/>
            <person name="Thoulutsang D."/>
            <person name="Topham K."/>
            <person name="Topping I."/>
            <person name="Tsamla T."/>
            <person name="Vassiliev H."/>
            <person name="Vo A."/>
            <person name="Wangchuk T."/>
            <person name="Wangdi T."/>
            <person name="Weiand M."/>
            <person name="Wilkinson J."/>
            <person name="Wilson A."/>
            <person name="Yadav S."/>
            <person name="Young G."/>
            <person name="Yu Q."/>
            <person name="Zembek L."/>
            <person name="Zhong D."/>
            <person name="Zimmer A."/>
            <person name="Zwirko Z."/>
            <person name="Jaffe D.B."/>
            <person name="Alvarez P."/>
            <person name="Brockman W."/>
            <person name="Butler J."/>
            <person name="Chin C."/>
            <person name="Gnerre S."/>
            <person name="Grabherr M."/>
            <person name="Kleber M."/>
            <person name="Mauceli E."/>
            <person name="MacCallum I."/>
        </authorList>
    </citation>
    <scope>NUCLEOTIDE SEQUENCE [LARGE SCALE GENOMIC DNA]</scope>
    <source>
        <strain evidence="3">Tai18E2 / Tucson 14021-0261.01</strain>
    </source>
</reference>
<keyword evidence="1" id="KW-0812">Transmembrane</keyword>
<protein>
    <submittedName>
        <fullName evidence="2">Uncharacterized protein</fullName>
    </submittedName>
</protein>